<protein>
    <submittedName>
        <fullName evidence="1">Uncharacterized protein</fullName>
    </submittedName>
</protein>
<sequence length="100" mass="10686">MAMASISSLSCPSPDTSSCLLNDRFAPQILFINDSVPRCGHVPISSLHRMAAPSGHIFFFTILPPQAHGVVIDCLSALLPSLLELPPVVLLASSYASYVY</sequence>
<dbReference type="EMBL" id="UYYB01100350">
    <property type="protein sequence ID" value="VDM77859.1"/>
    <property type="molecule type" value="Genomic_DNA"/>
</dbReference>
<reference evidence="1 2" key="1">
    <citation type="submission" date="2018-11" db="EMBL/GenBank/DDBJ databases">
        <authorList>
            <consortium name="Pathogen Informatics"/>
        </authorList>
    </citation>
    <scope>NUCLEOTIDE SEQUENCE [LARGE SCALE GENOMIC DNA]</scope>
</reference>
<organism evidence="1 2">
    <name type="scientific">Strongylus vulgaris</name>
    <name type="common">Blood worm</name>
    <dbReference type="NCBI Taxonomy" id="40348"/>
    <lineage>
        <taxon>Eukaryota</taxon>
        <taxon>Metazoa</taxon>
        <taxon>Ecdysozoa</taxon>
        <taxon>Nematoda</taxon>
        <taxon>Chromadorea</taxon>
        <taxon>Rhabditida</taxon>
        <taxon>Rhabditina</taxon>
        <taxon>Rhabditomorpha</taxon>
        <taxon>Strongyloidea</taxon>
        <taxon>Strongylidae</taxon>
        <taxon>Strongylus</taxon>
    </lineage>
</organism>
<dbReference type="AlphaFoldDB" id="A0A3P7JCY1"/>
<evidence type="ECO:0000313" key="2">
    <source>
        <dbReference type="Proteomes" id="UP000270094"/>
    </source>
</evidence>
<dbReference type="Proteomes" id="UP000270094">
    <property type="component" value="Unassembled WGS sequence"/>
</dbReference>
<name>A0A3P7JCY1_STRVU</name>
<keyword evidence="2" id="KW-1185">Reference proteome</keyword>
<evidence type="ECO:0000313" key="1">
    <source>
        <dbReference type="EMBL" id="VDM77859.1"/>
    </source>
</evidence>
<gene>
    <name evidence="1" type="ORF">SVUK_LOCUS12857</name>
</gene>
<proteinExistence type="predicted"/>
<accession>A0A3P7JCY1</accession>